<name>A0AAV5B074_9FLAO</name>
<sequence>MMNGVVLAKRINSFEPLNRFRKSKEIVENIFTLNVQERINLLVFSFKNYDKSYNKSLCLTYPNLWNEFNEDNWKSLIIEMFPREINIIKNDLRIINTGKYFDVFLLNTIIGISPFRLIFNELSDNDENKVLFNFLNFYGEVYFFYNEN</sequence>
<dbReference type="AlphaFoldDB" id="A0AAV5B074"/>
<organism evidence="1 3">
    <name type="scientific">Capnocytophaga catalasegens</name>
    <dbReference type="NCBI Taxonomy" id="1004260"/>
    <lineage>
        <taxon>Bacteria</taxon>
        <taxon>Pseudomonadati</taxon>
        <taxon>Bacteroidota</taxon>
        <taxon>Flavobacteriia</taxon>
        <taxon>Flavobacteriales</taxon>
        <taxon>Flavobacteriaceae</taxon>
        <taxon>Capnocytophaga</taxon>
    </lineage>
</organism>
<dbReference type="Proteomes" id="UP001207736">
    <property type="component" value="Unassembled WGS sequence"/>
</dbReference>
<reference evidence="1 4" key="1">
    <citation type="submission" date="2021-11" db="EMBL/GenBank/DDBJ databases">
        <title>Draft genome sequence of Capnocytophaga sp. strain KC07075 isolated from cat oral cavity.</title>
        <authorList>
            <person name="Suzuki M."/>
            <person name="Imaoka K."/>
            <person name="Kimura M."/>
            <person name="Morikawa S."/>
            <person name="Maeda K."/>
        </authorList>
    </citation>
    <scope>NUCLEOTIDE SEQUENCE</scope>
    <source>
        <strain evidence="1">KC07075</strain>
        <strain evidence="2 4">KC07079</strain>
    </source>
</reference>
<protein>
    <submittedName>
        <fullName evidence="1">Uncharacterized protein</fullName>
    </submittedName>
</protein>
<keyword evidence="4" id="KW-1185">Reference proteome</keyword>
<dbReference type="EMBL" id="BQKB01000021">
    <property type="protein sequence ID" value="GJM52878.1"/>
    <property type="molecule type" value="Genomic_DNA"/>
</dbReference>
<dbReference type="RefSeq" id="WP_264847709.1">
    <property type="nucleotide sequence ID" value="NZ_BPMA01000067.1"/>
</dbReference>
<evidence type="ECO:0000313" key="1">
    <source>
        <dbReference type="EMBL" id="GJM51548.1"/>
    </source>
</evidence>
<proteinExistence type="predicted"/>
<gene>
    <name evidence="1" type="ORF">RCZ15_25210</name>
    <name evidence="2" type="ORF">RCZ16_11950</name>
</gene>
<dbReference type="EMBL" id="BQKA01000062">
    <property type="protein sequence ID" value="GJM51548.1"/>
    <property type="molecule type" value="Genomic_DNA"/>
</dbReference>
<evidence type="ECO:0000313" key="3">
    <source>
        <dbReference type="Proteomes" id="UP001207736"/>
    </source>
</evidence>
<dbReference type="Proteomes" id="UP001208692">
    <property type="component" value="Unassembled WGS sequence"/>
</dbReference>
<comment type="caution">
    <text evidence="1">The sequence shown here is derived from an EMBL/GenBank/DDBJ whole genome shotgun (WGS) entry which is preliminary data.</text>
</comment>
<evidence type="ECO:0000313" key="4">
    <source>
        <dbReference type="Proteomes" id="UP001208692"/>
    </source>
</evidence>
<accession>A0AAV5B074</accession>
<evidence type="ECO:0000313" key="2">
    <source>
        <dbReference type="EMBL" id="GJM52878.1"/>
    </source>
</evidence>